<evidence type="ECO:0000313" key="1">
    <source>
        <dbReference type="EMBL" id="GAI65140.1"/>
    </source>
</evidence>
<protein>
    <submittedName>
        <fullName evidence="1">Uncharacterized protein</fullName>
    </submittedName>
</protein>
<organism evidence="1">
    <name type="scientific">marine sediment metagenome</name>
    <dbReference type="NCBI Taxonomy" id="412755"/>
    <lineage>
        <taxon>unclassified sequences</taxon>
        <taxon>metagenomes</taxon>
        <taxon>ecological metagenomes</taxon>
    </lineage>
</organism>
<comment type="caution">
    <text evidence="1">The sequence shown here is derived from an EMBL/GenBank/DDBJ whole genome shotgun (WGS) entry which is preliminary data.</text>
</comment>
<reference evidence="1" key="1">
    <citation type="journal article" date="2014" name="Front. Microbiol.">
        <title>High frequency of phylogenetically diverse reductive dehalogenase-homologous genes in deep subseafloor sedimentary metagenomes.</title>
        <authorList>
            <person name="Kawai M."/>
            <person name="Futagami T."/>
            <person name="Toyoda A."/>
            <person name="Takaki Y."/>
            <person name="Nishi S."/>
            <person name="Hori S."/>
            <person name="Arai W."/>
            <person name="Tsubouchi T."/>
            <person name="Morono Y."/>
            <person name="Uchiyama I."/>
            <person name="Ito T."/>
            <person name="Fujiyama A."/>
            <person name="Inagaki F."/>
            <person name="Takami H."/>
        </authorList>
    </citation>
    <scope>NUCLEOTIDE SEQUENCE</scope>
    <source>
        <strain evidence="1">Expedition CK06-06</strain>
    </source>
</reference>
<gene>
    <name evidence="1" type="ORF">S06H3_66225</name>
</gene>
<sequence>MKLQFKKTKSRNEYWDQNIHTKDGDIIERANSAS</sequence>
<dbReference type="AlphaFoldDB" id="X1RPN6"/>
<dbReference type="EMBL" id="BARV01044999">
    <property type="protein sequence ID" value="GAI65140.1"/>
    <property type="molecule type" value="Genomic_DNA"/>
</dbReference>
<feature type="non-terminal residue" evidence="1">
    <location>
        <position position="34"/>
    </location>
</feature>
<accession>X1RPN6</accession>
<proteinExistence type="predicted"/>
<name>X1RPN6_9ZZZZ</name>